<evidence type="ECO:0000256" key="3">
    <source>
        <dbReference type="ARBA" id="ARBA00022842"/>
    </source>
</evidence>
<dbReference type="Pfam" id="PF13246">
    <property type="entry name" value="Cation_ATPase"/>
    <property type="match status" value="1"/>
</dbReference>
<evidence type="ECO:0000256" key="2">
    <source>
        <dbReference type="ARBA" id="ARBA00022692"/>
    </source>
</evidence>
<dbReference type="Proteomes" id="UP001497516">
    <property type="component" value="Chromosome 3"/>
</dbReference>
<dbReference type="SUPFAM" id="SSF81665">
    <property type="entry name" value="Calcium ATPase, transmembrane domain M"/>
    <property type="match status" value="1"/>
</dbReference>
<dbReference type="AlphaFoldDB" id="A0AAV2DVC3"/>
<keyword evidence="2" id="KW-0812">Transmembrane</keyword>
<dbReference type="InterPro" id="IPR018303">
    <property type="entry name" value="ATPase_P-typ_P_site"/>
</dbReference>
<evidence type="ECO:0000313" key="6">
    <source>
        <dbReference type="EMBL" id="CAL1377601.1"/>
    </source>
</evidence>
<dbReference type="PANTHER" id="PTHR42861">
    <property type="entry name" value="CALCIUM-TRANSPORTING ATPASE"/>
    <property type="match status" value="1"/>
</dbReference>
<evidence type="ECO:0000256" key="5">
    <source>
        <dbReference type="ARBA" id="ARBA00023136"/>
    </source>
</evidence>
<dbReference type="Gene3D" id="1.20.1110.10">
    <property type="entry name" value="Calcium-transporting ATPase, transmembrane domain"/>
    <property type="match status" value="1"/>
</dbReference>
<comment type="subcellular location">
    <subcellularLocation>
        <location evidence="1">Membrane</location>
    </subcellularLocation>
</comment>
<keyword evidence="5" id="KW-0472">Membrane</keyword>
<accession>A0AAV2DVC3</accession>
<sequence length="230" mass="26091">MRLLSSKHLVVSHWKQQALTPNMLPLIVNTSLAKGAVSMAKDRCIVKSLAAIREMGSMDILCMDKTGTLTMNHAIVIHHLDAWGLQTEKVLHFAFLNSYFKTDQKYPLDEAILAFAYTNGYRFQPSEWRKVDEIPFDYIRRRVAIILQETGPDGRSYSRLGTAKGALEHVTKVCSFVENFPSMRKVKPFSSEDNARIMSMEDELNNQTLRILGIVVKRLDKGDLSLSTVE</sequence>
<name>A0AAV2DVC3_9ROSI</name>
<dbReference type="Gene3D" id="3.40.1110.10">
    <property type="entry name" value="Calcium-transporting ATPase, cytoplasmic domain N"/>
    <property type="match status" value="1"/>
</dbReference>
<reference evidence="6 7" key="1">
    <citation type="submission" date="2024-04" db="EMBL/GenBank/DDBJ databases">
        <authorList>
            <person name="Fracassetti M."/>
        </authorList>
    </citation>
    <scope>NUCLEOTIDE SEQUENCE [LARGE SCALE GENOMIC DNA]</scope>
</reference>
<dbReference type="EMBL" id="OZ034816">
    <property type="protein sequence ID" value="CAL1377601.1"/>
    <property type="molecule type" value="Genomic_DNA"/>
</dbReference>
<organism evidence="6 7">
    <name type="scientific">Linum trigynum</name>
    <dbReference type="NCBI Taxonomy" id="586398"/>
    <lineage>
        <taxon>Eukaryota</taxon>
        <taxon>Viridiplantae</taxon>
        <taxon>Streptophyta</taxon>
        <taxon>Embryophyta</taxon>
        <taxon>Tracheophyta</taxon>
        <taxon>Spermatophyta</taxon>
        <taxon>Magnoliopsida</taxon>
        <taxon>eudicotyledons</taxon>
        <taxon>Gunneridae</taxon>
        <taxon>Pentapetalae</taxon>
        <taxon>rosids</taxon>
        <taxon>fabids</taxon>
        <taxon>Malpighiales</taxon>
        <taxon>Linaceae</taxon>
        <taxon>Linum</taxon>
    </lineage>
</organism>
<proteinExistence type="predicted"/>
<keyword evidence="7" id="KW-1185">Reference proteome</keyword>
<evidence type="ECO:0000313" key="7">
    <source>
        <dbReference type="Proteomes" id="UP001497516"/>
    </source>
</evidence>
<dbReference type="GO" id="GO:0016020">
    <property type="term" value="C:membrane"/>
    <property type="evidence" value="ECO:0007669"/>
    <property type="project" value="UniProtKB-SubCell"/>
</dbReference>
<protein>
    <submittedName>
        <fullName evidence="6">Uncharacterized protein</fullName>
    </submittedName>
</protein>
<evidence type="ECO:0000256" key="1">
    <source>
        <dbReference type="ARBA" id="ARBA00004370"/>
    </source>
</evidence>
<dbReference type="PROSITE" id="PS00154">
    <property type="entry name" value="ATPASE_E1_E2"/>
    <property type="match status" value="1"/>
</dbReference>
<evidence type="ECO:0000256" key="4">
    <source>
        <dbReference type="ARBA" id="ARBA00022989"/>
    </source>
</evidence>
<keyword evidence="4" id="KW-1133">Transmembrane helix</keyword>
<dbReference type="InterPro" id="IPR023299">
    <property type="entry name" value="ATPase_P-typ_cyto_dom_N"/>
</dbReference>
<dbReference type="SUPFAM" id="SSF81660">
    <property type="entry name" value="Metal cation-transporting ATPase, ATP-binding domain N"/>
    <property type="match status" value="1"/>
</dbReference>
<dbReference type="InterPro" id="IPR023298">
    <property type="entry name" value="ATPase_P-typ_TM_dom_sf"/>
</dbReference>
<dbReference type="GO" id="GO:0000166">
    <property type="term" value="F:nucleotide binding"/>
    <property type="evidence" value="ECO:0007669"/>
    <property type="project" value="InterPro"/>
</dbReference>
<keyword evidence="3" id="KW-0460">Magnesium</keyword>
<gene>
    <name evidence="6" type="ORF">LTRI10_LOCUS19237</name>
</gene>